<gene>
    <name evidence="1" type="ORF">PHAECO_LOCUS10782</name>
</gene>
<reference evidence="1" key="2">
    <citation type="submission" date="2022-10" db="EMBL/GenBank/DDBJ databases">
        <authorList>
            <consortium name="ENA_rothamsted_submissions"/>
            <consortium name="culmorum"/>
            <person name="King R."/>
        </authorList>
    </citation>
    <scope>NUCLEOTIDE SEQUENCE</scope>
</reference>
<dbReference type="EMBL" id="OU896713">
    <property type="protein sequence ID" value="CAG9823910.1"/>
    <property type="molecule type" value="Genomic_DNA"/>
</dbReference>
<protein>
    <submittedName>
        <fullName evidence="1">Uncharacterized protein</fullName>
    </submittedName>
</protein>
<dbReference type="PANTHER" id="PTHR33480">
    <property type="entry name" value="SET DOMAIN-CONTAINING PROTEIN-RELATED"/>
    <property type="match status" value="1"/>
</dbReference>
<proteinExistence type="predicted"/>
<keyword evidence="2" id="KW-1185">Reference proteome</keyword>
<accession>A0A9N9SI47</accession>
<dbReference type="Proteomes" id="UP001153737">
    <property type="component" value="Chromosome 7"/>
</dbReference>
<evidence type="ECO:0000313" key="2">
    <source>
        <dbReference type="Proteomes" id="UP001153737"/>
    </source>
</evidence>
<reference evidence="1" key="1">
    <citation type="submission" date="2022-01" db="EMBL/GenBank/DDBJ databases">
        <authorList>
            <person name="King R."/>
        </authorList>
    </citation>
    <scope>NUCLEOTIDE SEQUENCE</scope>
</reference>
<dbReference type="OrthoDB" id="6771980at2759"/>
<name>A0A9N9SI47_PHACE</name>
<sequence length="144" mass="16685">MTDNDLEQLATFMGHTTGVHKNLYRLPNDVYQTAEVSKLLLLMDKGNASEFKEKALDGKEIDIEDLFEEKEDFVESDEELHRFNEDSGMNNEAGPIEIETAINDSPKTTSKKFKRILIPWTVEQKEIVRELFKDNIEKKIPPKR</sequence>
<organism evidence="1 2">
    <name type="scientific">Phaedon cochleariae</name>
    <name type="common">Mustard beetle</name>
    <dbReference type="NCBI Taxonomy" id="80249"/>
    <lineage>
        <taxon>Eukaryota</taxon>
        <taxon>Metazoa</taxon>
        <taxon>Ecdysozoa</taxon>
        <taxon>Arthropoda</taxon>
        <taxon>Hexapoda</taxon>
        <taxon>Insecta</taxon>
        <taxon>Pterygota</taxon>
        <taxon>Neoptera</taxon>
        <taxon>Endopterygota</taxon>
        <taxon>Coleoptera</taxon>
        <taxon>Polyphaga</taxon>
        <taxon>Cucujiformia</taxon>
        <taxon>Chrysomeloidea</taxon>
        <taxon>Chrysomelidae</taxon>
        <taxon>Chrysomelinae</taxon>
        <taxon>Chrysomelini</taxon>
        <taxon>Phaedon</taxon>
    </lineage>
</organism>
<evidence type="ECO:0000313" key="1">
    <source>
        <dbReference type="EMBL" id="CAG9823910.1"/>
    </source>
</evidence>
<dbReference type="AlphaFoldDB" id="A0A9N9SI47"/>